<reference evidence="2" key="2">
    <citation type="submission" date="2018-05" db="EMBL/GenBank/DDBJ databases">
        <title>OgluRS3 (Oryza glumaepatula Reference Sequence Version 3).</title>
        <authorList>
            <person name="Zhang J."/>
            <person name="Kudrna D."/>
            <person name="Lee S."/>
            <person name="Talag J."/>
            <person name="Welchert J."/>
            <person name="Wing R.A."/>
        </authorList>
    </citation>
    <scope>NUCLEOTIDE SEQUENCE [LARGE SCALE GENOMIC DNA]</scope>
</reference>
<dbReference type="Gramene" id="OGLUM06G18940.1">
    <property type="protein sequence ID" value="OGLUM06G18940.1"/>
    <property type="gene ID" value="OGLUM06G18940"/>
</dbReference>
<dbReference type="eggNOG" id="ENOG502QR12">
    <property type="taxonomic scope" value="Eukaryota"/>
</dbReference>
<feature type="compositionally biased region" description="Low complexity" evidence="1">
    <location>
        <begin position="50"/>
        <end position="65"/>
    </location>
</feature>
<proteinExistence type="predicted"/>
<protein>
    <submittedName>
        <fullName evidence="2">Uncharacterized protein</fullName>
    </submittedName>
</protein>
<dbReference type="HOGENOM" id="CLU_1311860_0_0_1"/>
<sequence length="210" mass="20695">MVVVGVGVPRFSRWSSVTSSTPPPPPDPACPPPPLPPHHRCAPLLPPSPAAGTTGRPTAPAATSTATSCAATSSVSASPTAPAALEIADTGQVQPSSWSRLLHPLPSVAGGPAAFSPVAASAGLLAFLSDASGHKTLLLAHPIMCILTALPITPTPRLSPTIGLVAGPTSIIAVVAGDDLVCPFAVKNISDVDTCGCCATAVAAAATEVE</sequence>
<dbReference type="EnsemblPlants" id="OGLUM06G18940.1">
    <property type="protein sequence ID" value="OGLUM06G18940.1"/>
    <property type="gene ID" value="OGLUM06G18940"/>
</dbReference>
<evidence type="ECO:0000256" key="1">
    <source>
        <dbReference type="SAM" id="MobiDB-lite"/>
    </source>
</evidence>
<reference evidence="2" key="1">
    <citation type="submission" date="2015-04" db="UniProtKB">
        <authorList>
            <consortium name="EnsemblPlants"/>
        </authorList>
    </citation>
    <scope>IDENTIFICATION</scope>
</reference>
<name>A0A0E0AAP0_9ORYZ</name>
<dbReference type="STRING" id="40148.A0A0E0AAP0"/>
<feature type="region of interest" description="Disordered" evidence="1">
    <location>
        <begin position="13"/>
        <end position="65"/>
    </location>
</feature>
<dbReference type="Proteomes" id="UP000026961">
    <property type="component" value="Chromosome 6"/>
</dbReference>
<evidence type="ECO:0000313" key="3">
    <source>
        <dbReference type="Proteomes" id="UP000026961"/>
    </source>
</evidence>
<feature type="compositionally biased region" description="Pro residues" evidence="1">
    <location>
        <begin position="21"/>
        <end position="36"/>
    </location>
</feature>
<evidence type="ECO:0000313" key="2">
    <source>
        <dbReference type="EnsemblPlants" id="OGLUM06G18940.1"/>
    </source>
</evidence>
<dbReference type="AlphaFoldDB" id="A0A0E0AAP0"/>
<accession>A0A0E0AAP0</accession>
<keyword evidence="3" id="KW-1185">Reference proteome</keyword>
<organism evidence="2">
    <name type="scientific">Oryza glumipatula</name>
    <dbReference type="NCBI Taxonomy" id="40148"/>
    <lineage>
        <taxon>Eukaryota</taxon>
        <taxon>Viridiplantae</taxon>
        <taxon>Streptophyta</taxon>
        <taxon>Embryophyta</taxon>
        <taxon>Tracheophyta</taxon>
        <taxon>Spermatophyta</taxon>
        <taxon>Magnoliopsida</taxon>
        <taxon>Liliopsida</taxon>
        <taxon>Poales</taxon>
        <taxon>Poaceae</taxon>
        <taxon>BOP clade</taxon>
        <taxon>Oryzoideae</taxon>
        <taxon>Oryzeae</taxon>
        <taxon>Oryzinae</taxon>
        <taxon>Oryza</taxon>
    </lineage>
</organism>